<comment type="caution">
    <text evidence="2">The sequence shown here is derived from an EMBL/GenBank/DDBJ whole genome shotgun (WGS) entry which is preliminary data.</text>
</comment>
<protein>
    <submittedName>
        <fullName evidence="2">Putative transposase</fullName>
    </submittedName>
</protein>
<dbReference type="InterPro" id="IPR025668">
    <property type="entry name" value="Tnp_DDE_dom"/>
</dbReference>
<dbReference type="eggNOG" id="COG3039">
    <property type="taxonomic scope" value="Bacteria"/>
</dbReference>
<keyword evidence="3" id="KW-1185">Reference proteome</keyword>
<feature type="domain" description="Transposase DDE" evidence="1">
    <location>
        <begin position="43"/>
        <end position="127"/>
    </location>
</feature>
<dbReference type="AlphaFoldDB" id="U3ASL7"/>
<accession>U3ASL7</accession>
<evidence type="ECO:0000313" key="3">
    <source>
        <dbReference type="Proteomes" id="UP000016567"/>
    </source>
</evidence>
<proteinExistence type="predicted"/>
<dbReference type="STRING" id="1219077.VAZ01S_039_00665"/>
<dbReference type="Proteomes" id="UP000016567">
    <property type="component" value="Unassembled WGS sequence"/>
</dbReference>
<evidence type="ECO:0000313" key="2">
    <source>
        <dbReference type="EMBL" id="GAD76242.1"/>
    </source>
</evidence>
<reference evidence="2 3" key="1">
    <citation type="submission" date="2013-09" db="EMBL/GenBank/DDBJ databases">
        <title>Whole genome shotgun sequence of Vibrio azureus NBRC 104587.</title>
        <authorList>
            <person name="Isaki S."/>
            <person name="Hosoyama A."/>
            <person name="Numata M."/>
            <person name="Hashimoto M."/>
            <person name="Hosoyama Y."/>
            <person name="Tsuchikane K."/>
            <person name="Noguchi M."/>
            <person name="Hirakata S."/>
            <person name="Ichikawa N."/>
            <person name="Ohji S."/>
            <person name="Yamazoe A."/>
            <person name="Fujita N."/>
        </authorList>
    </citation>
    <scope>NUCLEOTIDE SEQUENCE [LARGE SCALE GENOMIC DNA]</scope>
    <source>
        <strain evidence="2 3">NBRC 104587</strain>
    </source>
</reference>
<sequence>MPSISVSSSVTMPYKYNGSRRHHFKKPTYRQTNYAEYNQSLRDRGRIEIWLSDDIIENWQTKQRAYDGTDSSPKYPDSTLMACHYLRLVFKQPLRQTQGFIDSLLKEIGHTNLSCSDFSCLSKRLSKEECVREYDATLQSNHRAQITQ</sequence>
<name>U3ASL7_9VIBR</name>
<dbReference type="Pfam" id="PF13737">
    <property type="entry name" value="DDE_Tnp_1_5"/>
    <property type="match status" value="1"/>
</dbReference>
<gene>
    <name evidence="2" type="ORF">VAZ01S_039_00665</name>
</gene>
<organism evidence="2 3">
    <name type="scientific">Vibrio azureus NBRC 104587</name>
    <dbReference type="NCBI Taxonomy" id="1219077"/>
    <lineage>
        <taxon>Bacteria</taxon>
        <taxon>Pseudomonadati</taxon>
        <taxon>Pseudomonadota</taxon>
        <taxon>Gammaproteobacteria</taxon>
        <taxon>Vibrionales</taxon>
        <taxon>Vibrionaceae</taxon>
        <taxon>Vibrio</taxon>
    </lineage>
</organism>
<evidence type="ECO:0000259" key="1">
    <source>
        <dbReference type="Pfam" id="PF13737"/>
    </source>
</evidence>
<dbReference type="EMBL" id="BATL01000039">
    <property type="protein sequence ID" value="GAD76242.1"/>
    <property type="molecule type" value="Genomic_DNA"/>
</dbReference>